<evidence type="ECO:0008006" key="5">
    <source>
        <dbReference type="Google" id="ProtNLM"/>
    </source>
</evidence>
<name>A0ABR1DCW2_NECAM</name>
<protein>
    <recommendedName>
        <fullName evidence="5">NADH dehydrogenase [ubiquinone] 1 alpha subcomplex subunit 12</fullName>
    </recommendedName>
</protein>
<evidence type="ECO:0000313" key="3">
    <source>
        <dbReference type="EMBL" id="KAK6748312.1"/>
    </source>
</evidence>
<proteinExistence type="inferred from homology"/>
<dbReference type="EMBL" id="JAVFWL010000004">
    <property type="protein sequence ID" value="KAK6748312.1"/>
    <property type="molecule type" value="Genomic_DNA"/>
</dbReference>
<evidence type="ECO:0000313" key="4">
    <source>
        <dbReference type="Proteomes" id="UP001303046"/>
    </source>
</evidence>
<dbReference type="Proteomes" id="UP001303046">
    <property type="component" value="Unassembled WGS sequence"/>
</dbReference>
<evidence type="ECO:0000256" key="1">
    <source>
        <dbReference type="ARBA" id="ARBA00007355"/>
    </source>
</evidence>
<sequence>MSRPGAWSRVMTNFWKYLRKDWSTKHYIGEDAAGHRYYEIHNTRQNVARGYDPPPNNPTSQPSVEWQSWLKGARRFPPSEEEIKLNRVKEQAQLAENEATERRAPHVATKEVPTQDRPASFPQYEDMESAPGAKKSG</sequence>
<dbReference type="Pfam" id="PF05071">
    <property type="entry name" value="NDUFA12"/>
    <property type="match status" value="1"/>
</dbReference>
<feature type="region of interest" description="Disordered" evidence="2">
    <location>
        <begin position="90"/>
        <end position="137"/>
    </location>
</feature>
<evidence type="ECO:0000256" key="2">
    <source>
        <dbReference type="SAM" id="MobiDB-lite"/>
    </source>
</evidence>
<comment type="similarity">
    <text evidence="1">Belongs to the complex I NDUFA12 subunit family.</text>
</comment>
<comment type="caution">
    <text evidence="3">The sequence shown here is derived from an EMBL/GenBank/DDBJ whole genome shotgun (WGS) entry which is preliminary data.</text>
</comment>
<accession>A0ABR1DCW2</accession>
<dbReference type="PANTHER" id="PTHR32470">
    <property type="entry name" value="ADH DEHYDROGENASE [UBIQUINONE] 1 ALPHA SUBCOMPLEX ASSEMBLY FACTOR 2"/>
    <property type="match status" value="1"/>
</dbReference>
<dbReference type="InterPro" id="IPR007763">
    <property type="entry name" value="NDUFA12"/>
</dbReference>
<reference evidence="3 4" key="1">
    <citation type="submission" date="2023-08" db="EMBL/GenBank/DDBJ databases">
        <title>A Necator americanus chromosomal reference genome.</title>
        <authorList>
            <person name="Ilik V."/>
            <person name="Petrzelkova K.J."/>
            <person name="Pardy F."/>
            <person name="Fuh T."/>
            <person name="Niatou-Singa F.S."/>
            <person name="Gouil Q."/>
            <person name="Baker L."/>
            <person name="Ritchie M.E."/>
            <person name="Jex A.R."/>
            <person name="Gazzola D."/>
            <person name="Li H."/>
            <person name="Toshio Fujiwara R."/>
            <person name="Zhan B."/>
            <person name="Aroian R.V."/>
            <person name="Pafco B."/>
            <person name="Schwarz E.M."/>
        </authorList>
    </citation>
    <scope>NUCLEOTIDE SEQUENCE [LARGE SCALE GENOMIC DNA]</scope>
    <source>
        <strain evidence="3 4">Aroian</strain>
        <tissue evidence="3">Whole animal</tissue>
    </source>
</reference>
<gene>
    <name evidence="3" type="primary">Necator_chrIV.g14418</name>
    <name evidence="3" type="ORF">RB195_001124</name>
</gene>
<keyword evidence="4" id="KW-1185">Reference proteome</keyword>
<organism evidence="3 4">
    <name type="scientific">Necator americanus</name>
    <name type="common">Human hookworm</name>
    <dbReference type="NCBI Taxonomy" id="51031"/>
    <lineage>
        <taxon>Eukaryota</taxon>
        <taxon>Metazoa</taxon>
        <taxon>Ecdysozoa</taxon>
        <taxon>Nematoda</taxon>
        <taxon>Chromadorea</taxon>
        <taxon>Rhabditida</taxon>
        <taxon>Rhabditina</taxon>
        <taxon>Rhabditomorpha</taxon>
        <taxon>Strongyloidea</taxon>
        <taxon>Ancylostomatidae</taxon>
        <taxon>Bunostominae</taxon>
        <taxon>Necator</taxon>
    </lineage>
</organism>
<dbReference type="InterPro" id="IPR052618">
    <property type="entry name" value="ComplexI_NDUFA12"/>
</dbReference>
<dbReference type="PANTHER" id="PTHR32470:SF2">
    <property type="entry name" value="NADH DEHYDROGENASE [UBIQUINONE] 1 ALPHA SUBCOMPLEX ASSEMBLY FACTOR 2"/>
    <property type="match status" value="1"/>
</dbReference>